<dbReference type="InterPro" id="IPR050385">
    <property type="entry name" value="Archaeal_FAD_synthase"/>
</dbReference>
<dbReference type="GO" id="GO:0005524">
    <property type="term" value="F:ATP binding"/>
    <property type="evidence" value="ECO:0007669"/>
    <property type="project" value="UniProtKB-KW"/>
</dbReference>
<keyword evidence="5" id="KW-0067">ATP-binding</keyword>
<dbReference type="Proteomes" id="UP000071561">
    <property type="component" value="Chromosome"/>
</dbReference>
<proteinExistence type="predicted"/>
<dbReference type="OrthoDB" id="9795543at2"/>
<keyword evidence="10" id="KW-1185">Reference proteome</keyword>
<accession>A0A127V7F8</accession>
<evidence type="ECO:0000256" key="5">
    <source>
        <dbReference type="ARBA" id="ARBA00022840"/>
    </source>
</evidence>
<evidence type="ECO:0000256" key="1">
    <source>
        <dbReference type="ARBA" id="ARBA00012519"/>
    </source>
</evidence>
<reference evidence="9 10" key="1">
    <citation type="submission" date="2016-03" db="EMBL/GenBank/DDBJ databases">
        <title>Complete genome sequence of Pedobacter cryoconitis PAMC 27485.</title>
        <authorList>
            <person name="Lee J."/>
            <person name="Kim O.-S."/>
        </authorList>
    </citation>
    <scope>NUCLEOTIDE SEQUENCE [LARGE SCALE GENOMIC DNA]</scope>
    <source>
        <strain evidence="9 10">PAMC 27485</strain>
    </source>
</reference>
<sequence>MSINHSLSPKIVSLTELNSLVNYWKGEGKKIVFTNGCFDLLHAGHITYLTEAASLGDILIIGLNSDDSVQRLKGPLRPVNNEITRSVILGSMSFIDAVVFFNEDTPLELIKKVLPDVLVKGGDYKIEEIAGAKEVIENGGNVQVLSFLPGYSSSAIIDKIKKS</sequence>
<dbReference type="InterPro" id="IPR004821">
    <property type="entry name" value="Cyt_trans-like"/>
</dbReference>
<evidence type="ECO:0000256" key="6">
    <source>
        <dbReference type="ARBA" id="ARBA00023277"/>
    </source>
</evidence>
<evidence type="ECO:0000313" key="9">
    <source>
        <dbReference type="EMBL" id="AMP97214.1"/>
    </source>
</evidence>
<dbReference type="SUPFAM" id="SSF52374">
    <property type="entry name" value="Nucleotidylyl transferase"/>
    <property type="match status" value="1"/>
</dbReference>
<dbReference type="GO" id="GO:0016779">
    <property type="term" value="F:nucleotidyltransferase activity"/>
    <property type="evidence" value="ECO:0007669"/>
    <property type="project" value="UniProtKB-KW"/>
</dbReference>
<dbReference type="InterPro" id="IPR011914">
    <property type="entry name" value="RfaE_dom_II"/>
</dbReference>
<dbReference type="GO" id="GO:0016773">
    <property type="term" value="F:phosphotransferase activity, alcohol group as acceptor"/>
    <property type="evidence" value="ECO:0007669"/>
    <property type="project" value="InterPro"/>
</dbReference>
<dbReference type="RefSeq" id="WP_068395405.1">
    <property type="nucleotide sequence ID" value="NZ_CP014504.1"/>
</dbReference>
<keyword evidence="4" id="KW-0547">Nucleotide-binding</keyword>
<keyword evidence="3" id="KW-0548">Nucleotidyltransferase</keyword>
<comment type="catalytic activity">
    <reaction evidence="7">
        <text>D-glycero-beta-D-manno-heptose 1-phosphate + ATP + H(+) = ADP-D-glycero-beta-D-manno-heptose + diphosphate</text>
        <dbReference type="Rhea" id="RHEA:27465"/>
        <dbReference type="ChEBI" id="CHEBI:15378"/>
        <dbReference type="ChEBI" id="CHEBI:30616"/>
        <dbReference type="ChEBI" id="CHEBI:33019"/>
        <dbReference type="ChEBI" id="CHEBI:59967"/>
        <dbReference type="ChEBI" id="CHEBI:61593"/>
        <dbReference type="EC" id="2.7.7.70"/>
    </reaction>
</comment>
<dbReference type="NCBIfam" id="TIGR00125">
    <property type="entry name" value="cyt_tran_rel"/>
    <property type="match status" value="1"/>
</dbReference>
<dbReference type="PANTHER" id="PTHR43793:SF2">
    <property type="entry name" value="BIFUNCTIONAL PROTEIN HLDE"/>
    <property type="match status" value="1"/>
</dbReference>
<dbReference type="InterPro" id="IPR014729">
    <property type="entry name" value="Rossmann-like_a/b/a_fold"/>
</dbReference>
<keyword evidence="6" id="KW-0119">Carbohydrate metabolism</keyword>
<dbReference type="NCBIfam" id="TIGR02199">
    <property type="entry name" value="rfaE_dom_II"/>
    <property type="match status" value="1"/>
</dbReference>
<feature type="domain" description="Cytidyltransferase-like" evidence="8">
    <location>
        <begin position="33"/>
        <end position="158"/>
    </location>
</feature>
<dbReference type="PANTHER" id="PTHR43793">
    <property type="entry name" value="FAD SYNTHASE"/>
    <property type="match status" value="1"/>
</dbReference>
<dbReference type="KEGG" id="pcm:AY601_0245"/>
<dbReference type="GO" id="GO:0005975">
    <property type="term" value="P:carbohydrate metabolic process"/>
    <property type="evidence" value="ECO:0007669"/>
    <property type="project" value="InterPro"/>
</dbReference>
<dbReference type="Pfam" id="PF01467">
    <property type="entry name" value="CTP_transf_like"/>
    <property type="match status" value="1"/>
</dbReference>
<evidence type="ECO:0000256" key="3">
    <source>
        <dbReference type="ARBA" id="ARBA00022695"/>
    </source>
</evidence>
<name>A0A127V7F8_9SPHI</name>
<evidence type="ECO:0000259" key="8">
    <source>
        <dbReference type="Pfam" id="PF01467"/>
    </source>
</evidence>
<evidence type="ECO:0000256" key="4">
    <source>
        <dbReference type="ARBA" id="ARBA00022741"/>
    </source>
</evidence>
<dbReference type="Gene3D" id="3.40.50.620">
    <property type="entry name" value="HUPs"/>
    <property type="match status" value="1"/>
</dbReference>
<dbReference type="PATRIC" id="fig|188932.3.peg.249"/>
<protein>
    <recommendedName>
        <fullName evidence="1">D-glycero-beta-D-manno-heptose 1-phosphate adenylyltransferase</fullName>
        <ecNumber evidence="1">2.7.7.70</ecNumber>
    </recommendedName>
</protein>
<keyword evidence="2 9" id="KW-0808">Transferase</keyword>
<evidence type="ECO:0000256" key="7">
    <source>
        <dbReference type="ARBA" id="ARBA00047428"/>
    </source>
</evidence>
<dbReference type="EMBL" id="CP014504">
    <property type="protein sequence ID" value="AMP97214.1"/>
    <property type="molecule type" value="Genomic_DNA"/>
</dbReference>
<dbReference type="AlphaFoldDB" id="A0A127V7F8"/>
<evidence type="ECO:0000313" key="10">
    <source>
        <dbReference type="Proteomes" id="UP000071561"/>
    </source>
</evidence>
<gene>
    <name evidence="9" type="ORF">AY601_0245</name>
</gene>
<dbReference type="EC" id="2.7.7.70" evidence="1"/>
<organism evidence="9 10">
    <name type="scientific">Pedobacter cryoconitis</name>
    <dbReference type="NCBI Taxonomy" id="188932"/>
    <lineage>
        <taxon>Bacteria</taxon>
        <taxon>Pseudomonadati</taxon>
        <taxon>Bacteroidota</taxon>
        <taxon>Sphingobacteriia</taxon>
        <taxon>Sphingobacteriales</taxon>
        <taxon>Sphingobacteriaceae</taxon>
        <taxon>Pedobacter</taxon>
    </lineage>
</organism>
<evidence type="ECO:0000256" key="2">
    <source>
        <dbReference type="ARBA" id="ARBA00022679"/>
    </source>
</evidence>